<organism evidence="1 2">
    <name type="scientific">Mucuna pruriens</name>
    <name type="common">Velvet bean</name>
    <name type="synonym">Dolichos pruriens</name>
    <dbReference type="NCBI Taxonomy" id="157652"/>
    <lineage>
        <taxon>Eukaryota</taxon>
        <taxon>Viridiplantae</taxon>
        <taxon>Streptophyta</taxon>
        <taxon>Embryophyta</taxon>
        <taxon>Tracheophyta</taxon>
        <taxon>Spermatophyta</taxon>
        <taxon>Magnoliopsida</taxon>
        <taxon>eudicotyledons</taxon>
        <taxon>Gunneridae</taxon>
        <taxon>Pentapetalae</taxon>
        <taxon>rosids</taxon>
        <taxon>fabids</taxon>
        <taxon>Fabales</taxon>
        <taxon>Fabaceae</taxon>
        <taxon>Papilionoideae</taxon>
        <taxon>50 kb inversion clade</taxon>
        <taxon>NPAAA clade</taxon>
        <taxon>indigoferoid/millettioid clade</taxon>
        <taxon>Phaseoleae</taxon>
        <taxon>Mucuna</taxon>
    </lineage>
</organism>
<dbReference type="EMBL" id="QJKJ01000594">
    <property type="protein sequence ID" value="RDY11702.1"/>
    <property type="molecule type" value="Genomic_DNA"/>
</dbReference>
<gene>
    <name evidence="1" type="ORF">CR513_03583</name>
</gene>
<evidence type="ECO:0000313" key="1">
    <source>
        <dbReference type="EMBL" id="RDY11702.1"/>
    </source>
</evidence>
<evidence type="ECO:0008006" key="3">
    <source>
        <dbReference type="Google" id="ProtNLM"/>
    </source>
</evidence>
<keyword evidence="2" id="KW-1185">Reference proteome</keyword>
<sequence length="75" mass="9008">MEMSEHFDKITFHYVPRDENQMVDALTTLSSMLQVNKVQEMTIHVQHQLDRDEPEVDDNPWYHDIKKYLEEGAYP</sequence>
<dbReference type="PANTHER" id="PTHR48475">
    <property type="entry name" value="RIBONUCLEASE H"/>
    <property type="match status" value="1"/>
</dbReference>
<dbReference type="AlphaFoldDB" id="A0A371I9K4"/>
<protein>
    <recommendedName>
        <fullName evidence="3">RNase H type-1 domain-containing protein</fullName>
    </recommendedName>
</protein>
<feature type="non-terminal residue" evidence="1">
    <location>
        <position position="1"/>
    </location>
</feature>
<dbReference type="OrthoDB" id="1736889at2759"/>
<comment type="caution">
    <text evidence="1">The sequence shown here is derived from an EMBL/GenBank/DDBJ whole genome shotgun (WGS) entry which is preliminary data.</text>
</comment>
<name>A0A371I9K4_MUCPR</name>
<reference evidence="1" key="1">
    <citation type="submission" date="2018-05" db="EMBL/GenBank/DDBJ databases">
        <title>Draft genome of Mucuna pruriens seed.</title>
        <authorList>
            <person name="Nnadi N.E."/>
            <person name="Vos R."/>
            <person name="Hasami M.H."/>
            <person name="Devisetty U.K."/>
            <person name="Aguiy J.C."/>
        </authorList>
    </citation>
    <scope>NUCLEOTIDE SEQUENCE [LARGE SCALE GENOMIC DNA]</scope>
    <source>
        <strain evidence="1">JCA_2017</strain>
    </source>
</reference>
<dbReference type="PANTHER" id="PTHR48475:SF1">
    <property type="entry name" value="RNASE H TYPE-1 DOMAIN-CONTAINING PROTEIN"/>
    <property type="match status" value="1"/>
</dbReference>
<proteinExistence type="predicted"/>
<dbReference type="Proteomes" id="UP000257109">
    <property type="component" value="Unassembled WGS sequence"/>
</dbReference>
<accession>A0A371I9K4</accession>
<evidence type="ECO:0000313" key="2">
    <source>
        <dbReference type="Proteomes" id="UP000257109"/>
    </source>
</evidence>